<evidence type="ECO:0000256" key="9">
    <source>
        <dbReference type="ARBA" id="ARBA00023242"/>
    </source>
</evidence>
<dbReference type="InterPro" id="IPR015988">
    <property type="entry name" value="STAT_TF_CC"/>
</dbReference>
<dbReference type="GO" id="GO:0005634">
    <property type="term" value="C:nucleus"/>
    <property type="evidence" value="ECO:0007669"/>
    <property type="project" value="UniProtKB-SubCell"/>
</dbReference>
<dbReference type="AlphaFoldDB" id="A0A7L3UYL0"/>
<keyword evidence="10" id="KW-0175">Coiled coil</keyword>
<dbReference type="SUPFAM" id="SSF47655">
    <property type="entry name" value="STAT"/>
    <property type="match status" value="1"/>
</dbReference>
<evidence type="ECO:0000256" key="6">
    <source>
        <dbReference type="ARBA" id="ARBA00023015"/>
    </source>
</evidence>
<evidence type="ECO:0000256" key="3">
    <source>
        <dbReference type="ARBA" id="ARBA00022490"/>
    </source>
</evidence>
<evidence type="ECO:0000259" key="12">
    <source>
        <dbReference type="Pfam" id="PF01017"/>
    </source>
</evidence>
<comment type="subcellular location">
    <subcellularLocation>
        <location evidence="2">Cytoplasm</location>
    </subcellularLocation>
    <subcellularLocation>
        <location evidence="1">Nucleus</location>
    </subcellularLocation>
</comment>
<feature type="coiled-coil region" evidence="10">
    <location>
        <begin position="32"/>
        <end position="59"/>
    </location>
</feature>
<accession>A0A7L3UYL0</accession>
<dbReference type="Pfam" id="PF02864">
    <property type="entry name" value="STAT_bind"/>
    <property type="match status" value="1"/>
</dbReference>
<dbReference type="GO" id="GO:0007165">
    <property type="term" value="P:signal transduction"/>
    <property type="evidence" value="ECO:0007669"/>
    <property type="project" value="InterPro"/>
</dbReference>
<evidence type="ECO:0000256" key="11">
    <source>
        <dbReference type="SAM" id="MobiDB-lite"/>
    </source>
</evidence>
<sequence length="319" mass="35580">LEDLQDAFDFCFKVHYQPGEERNRDPGYLQELQSLQAKLQNLDRQRREVLAQMQQLLGRSETLQELLQQELGGWRVRQQHLCLGASADTNLRPLETWFTELGQGLFQLRQLLRALGDLRQKVTYARDPLVAETPLLEQRLQEQLTHLLKRVTELQECLDNTPRHVLGCLCRVWSGINDPHGFLAALGDSRGLQEMVTKGDRAPGVFGQHSQARFGVSEQKDSRAGKGKGASGEVGTGWGWGGRGGARPGGDSGVTSPQGPLVVTEELHLITFTLAYAYCGLELELEATTLPFVIISNNNQFSSAWASILWFNMLSSDPK</sequence>
<comment type="caution">
    <text evidence="14">The sequence shown here is derived from an EMBL/GenBank/DDBJ whole genome shotgun (WGS) entry which is preliminary data.</text>
</comment>
<dbReference type="Pfam" id="PF01017">
    <property type="entry name" value="STAT_alpha"/>
    <property type="match status" value="1"/>
</dbReference>
<dbReference type="InterPro" id="IPR013800">
    <property type="entry name" value="STAT_TF_alpha"/>
</dbReference>
<evidence type="ECO:0000259" key="13">
    <source>
        <dbReference type="Pfam" id="PF02864"/>
    </source>
</evidence>
<keyword evidence="9" id="KW-0539">Nucleus</keyword>
<dbReference type="InterPro" id="IPR008967">
    <property type="entry name" value="p53-like_TF_DNA-bd_sf"/>
</dbReference>
<evidence type="ECO:0000256" key="4">
    <source>
        <dbReference type="ARBA" id="ARBA00022553"/>
    </source>
</evidence>
<dbReference type="GO" id="GO:0005737">
    <property type="term" value="C:cytoplasm"/>
    <property type="evidence" value="ECO:0007669"/>
    <property type="project" value="UniProtKB-SubCell"/>
</dbReference>
<dbReference type="Proteomes" id="UP000553862">
    <property type="component" value="Unassembled WGS sequence"/>
</dbReference>
<evidence type="ECO:0000256" key="8">
    <source>
        <dbReference type="ARBA" id="ARBA00023163"/>
    </source>
</evidence>
<keyword evidence="8" id="KW-0804">Transcription</keyword>
<evidence type="ECO:0000256" key="10">
    <source>
        <dbReference type="SAM" id="Coils"/>
    </source>
</evidence>
<feature type="non-terminal residue" evidence="14">
    <location>
        <position position="1"/>
    </location>
</feature>
<keyword evidence="15" id="KW-1185">Reference proteome</keyword>
<keyword evidence="5" id="KW-0727">SH2 domain</keyword>
<evidence type="ECO:0000256" key="7">
    <source>
        <dbReference type="ARBA" id="ARBA00023125"/>
    </source>
</evidence>
<protein>
    <submittedName>
        <fullName evidence="14">STAT2 protein</fullName>
    </submittedName>
</protein>
<keyword evidence="4" id="KW-0597">Phosphoprotein</keyword>
<feature type="non-terminal residue" evidence="14">
    <location>
        <position position="319"/>
    </location>
</feature>
<feature type="domain" description="STAT transcription factor all-alpha" evidence="12">
    <location>
        <begin position="1"/>
        <end position="143"/>
    </location>
</feature>
<evidence type="ECO:0000256" key="1">
    <source>
        <dbReference type="ARBA" id="ARBA00004123"/>
    </source>
</evidence>
<evidence type="ECO:0000256" key="5">
    <source>
        <dbReference type="ARBA" id="ARBA00022999"/>
    </source>
</evidence>
<keyword evidence="3" id="KW-0963">Cytoplasm</keyword>
<keyword evidence="6" id="KW-0805">Transcription regulation</keyword>
<dbReference type="SUPFAM" id="SSF49417">
    <property type="entry name" value="p53-like transcription factors"/>
    <property type="match status" value="1"/>
</dbReference>
<evidence type="ECO:0000313" key="15">
    <source>
        <dbReference type="Proteomes" id="UP000553862"/>
    </source>
</evidence>
<gene>
    <name evidence="14" type="primary">Stat2</name>
    <name evidence="14" type="ORF">MOLATE_R04933</name>
</gene>
<keyword evidence="7" id="KW-0238">DNA-binding</keyword>
<proteinExistence type="predicted"/>
<dbReference type="InterPro" id="IPR012345">
    <property type="entry name" value="STAT_TF_DNA-bd_N"/>
</dbReference>
<dbReference type="PANTHER" id="PTHR11801">
    <property type="entry name" value="SIGNAL TRANSDUCER AND ACTIVATOR OF TRANSCRIPTION"/>
    <property type="match status" value="1"/>
</dbReference>
<name>A0A7L3UYL0_MOLAT</name>
<dbReference type="InterPro" id="IPR013801">
    <property type="entry name" value="STAT_TF_DNA-bd"/>
</dbReference>
<evidence type="ECO:0000313" key="14">
    <source>
        <dbReference type="EMBL" id="NXV56235.1"/>
    </source>
</evidence>
<feature type="domain" description="STAT transcription factor DNA-binding" evidence="13">
    <location>
        <begin position="258"/>
        <end position="295"/>
    </location>
</feature>
<evidence type="ECO:0000256" key="2">
    <source>
        <dbReference type="ARBA" id="ARBA00004496"/>
    </source>
</evidence>
<dbReference type="GO" id="GO:0003677">
    <property type="term" value="F:DNA binding"/>
    <property type="evidence" value="ECO:0007669"/>
    <property type="project" value="UniProtKB-KW"/>
</dbReference>
<feature type="compositionally biased region" description="Gly residues" evidence="11">
    <location>
        <begin position="227"/>
        <end position="252"/>
    </location>
</feature>
<dbReference type="GO" id="GO:0003700">
    <property type="term" value="F:DNA-binding transcription factor activity"/>
    <property type="evidence" value="ECO:0007669"/>
    <property type="project" value="InterPro"/>
</dbReference>
<organism evidence="14 15">
    <name type="scientific">Molothrus ater</name>
    <name type="common">Brown-headed cowbird</name>
    <dbReference type="NCBI Taxonomy" id="84834"/>
    <lineage>
        <taxon>Eukaryota</taxon>
        <taxon>Metazoa</taxon>
        <taxon>Chordata</taxon>
        <taxon>Craniata</taxon>
        <taxon>Vertebrata</taxon>
        <taxon>Euteleostomi</taxon>
        <taxon>Archelosauria</taxon>
        <taxon>Archosauria</taxon>
        <taxon>Dinosauria</taxon>
        <taxon>Saurischia</taxon>
        <taxon>Theropoda</taxon>
        <taxon>Coelurosauria</taxon>
        <taxon>Aves</taxon>
        <taxon>Neognathae</taxon>
        <taxon>Neoaves</taxon>
        <taxon>Telluraves</taxon>
        <taxon>Australaves</taxon>
        <taxon>Passeriformes</taxon>
        <taxon>Passeroidea</taxon>
        <taxon>Icteridae</taxon>
        <taxon>Molothrus</taxon>
    </lineage>
</organism>
<dbReference type="Gene3D" id="2.60.40.630">
    <property type="entry name" value="STAT transcription factor, DNA-binding domain"/>
    <property type="match status" value="1"/>
</dbReference>
<feature type="region of interest" description="Disordered" evidence="11">
    <location>
        <begin position="216"/>
        <end position="256"/>
    </location>
</feature>
<dbReference type="InterPro" id="IPR001217">
    <property type="entry name" value="STAT"/>
</dbReference>
<dbReference type="EMBL" id="VZUF01132504">
    <property type="protein sequence ID" value="NXV56235.1"/>
    <property type="molecule type" value="Genomic_DNA"/>
</dbReference>
<dbReference type="Gene3D" id="1.20.1050.20">
    <property type="entry name" value="STAT transcription factor, all-alpha domain"/>
    <property type="match status" value="1"/>
</dbReference>
<reference evidence="14 15" key="1">
    <citation type="submission" date="2019-09" db="EMBL/GenBank/DDBJ databases">
        <title>Bird 10,000 Genomes (B10K) Project - Family phase.</title>
        <authorList>
            <person name="Zhang G."/>
        </authorList>
    </citation>
    <scope>NUCLEOTIDE SEQUENCE [LARGE SCALE GENOMIC DNA]</scope>
    <source>
        <strain evidence="14">OUT-0049</strain>
        <tissue evidence="14">Muscle</tissue>
    </source>
</reference>